<organism evidence="2 5">
    <name type="scientific">Cellulosimicrobium cellulans</name>
    <name type="common">Arthrobacter luteus</name>
    <dbReference type="NCBI Taxonomy" id="1710"/>
    <lineage>
        <taxon>Bacteria</taxon>
        <taxon>Bacillati</taxon>
        <taxon>Actinomycetota</taxon>
        <taxon>Actinomycetes</taxon>
        <taxon>Micrococcales</taxon>
        <taxon>Promicromonosporaceae</taxon>
        <taxon>Cellulosimicrobium</taxon>
    </lineage>
</organism>
<protein>
    <recommendedName>
        <fullName evidence="6">Secreted protein</fullName>
    </recommendedName>
</protein>
<reference evidence="3 4" key="1">
    <citation type="submission" date="2019-07" db="EMBL/GenBank/DDBJ databases">
        <title>Complete Genome Sequence and Methylome Analysis of Arthrobacter luteus NEB113.</title>
        <authorList>
            <person name="Fomenkov A."/>
            <person name="Anton B.P."/>
            <person name="Vincze T."/>
            <person name="Roberts R.J."/>
        </authorList>
    </citation>
    <scope>NUCLEOTIDE SEQUENCE [LARGE SCALE GENOMIC DNA]</scope>
    <source>
        <strain evidence="3 4">NEB113</strain>
    </source>
</reference>
<keyword evidence="1" id="KW-0732">Signal</keyword>
<evidence type="ECO:0000313" key="3">
    <source>
        <dbReference type="EMBL" id="QDP76228.1"/>
    </source>
</evidence>
<reference evidence="2" key="2">
    <citation type="submission" date="2023-03" db="EMBL/GenBank/DDBJ databases">
        <title>Cellulosimicrobium cellulans NBRC 103059.</title>
        <authorList>
            <person name="Ichikawa N."/>
            <person name="Sato H."/>
            <person name="Tonouchi N."/>
        </authorList>
    </citation>
    <scope>NUCLEOTIDE SEQUENCE</scope>
    <source>
        <strain evidence="2">NBRC 103059</strain>
    </source>
</reference>
<evidence type="ECO:0000256" key="1">
    <source>
        <dbReference type="SAM" id="SignalP"/>
    </source>
</evidence>
<dbReference type="Proteomes" id="UP000319068">
    <property type="component" value="Chromosome"/>
</dbReference>
<evidence type="ECO:0008006" key="6">
    <source>
        <dbReference type="Google" id="ProtNLM"/>
    </source>
</evidence>
<name>A0AAV5P889_CELCE</name>
<feature type="signal peptide" evidence="1">
    <location>
        <begin position="1"/>
        <end position="27"/>
    </location>
</feature>
<evidence type="ECO:0000313" key="2">
    <source>
        <dbReference type="EMBL" id="GLY58878.1"/>
    </source>
</evidence>
<feature type="chain" id="PRO_5043528964" description="Secreted protein" evidence="1">
    <location>
        <begin position="28"/>
        <end position="261"/>
    </location>
</feature>
<dbReference type="RefSeq" id="WP_034654492.1">
    <property type="nucleotide sequence ID" value="NZ_BSTG01000005.1"/>
</dbReference>
<accession>A0AAV5P889</accession>
<sequence>MKQQMRRSTTALVTVMALCAASIPTAAAQESSTATQDPTTDVAVLDGLDPQAEVLVIDVGEGPGDLSTLVVDVNDLTEREQHEVASDLEIMLDADATAQVLPAGEAESQLALDTTVGAALREAGAPQGGGGVVTAMKTAATVSIKCKADREFVDANNRLSIQNNCPVKKVHWGLRLSDGLKSIINSTVTERGAKGWRNGISLGMNARHANVGKTYWFHGGFSMNSVPATFKFDDQFTFTIRSGGKTLPASLYVCKTVRLTA</sequence>
<gene>
    <name evidence="2" type="ORF">Ccel01_34800</name>
    <name evidence="3" type="ORF">FOG94_14905</name>
</gene>
<keyword evidence="4" id="KW-1185">Reference proteome</keyword>
<dbReference type="EMBL" id="BSTG01000005">
    <property type="protein sequence ID" value="GLY58878.1"/>
    <property type="molecule type" value="Genomic_DNA"/>
</dbReference>
<evidence type="ECO:0000313" key="4">
    <source>
        <dbReference type="Proteomes" id="UP000319068"/>
    </source>
</evidence>
<dbReference type="Proteomes" id="UP001165168">
    <property type="component" value="Unassembled WGS sequence"/>
</dbReference>
<dbReference type="AlphaFoldDB" id="A0AAV5P889"/>
<evidence type="ECO:0000313" key="5">
    <source>
        <dbReference type="Proteomes" id="UP001165168"/>
    </source>
</evidence>
<proteinExistence type="predicted"/>
<dbReference type="EMBL" id="CP041694">
    <property type="protein sequence ID" value="QDP76228.1"/>
    <property type="molecule type" value="Genomic_DNA"/>
</dbReference>